<dbReference type="GO" id="GO:0051135">
    <property type="term" value="P:positive regulation of NK T cell activation"/>
    <property type="evidence" value="ECO:0007669"/>
    <property type="project" value="UniProtKB-ARBA"/>
</dbReference>
<dbReference type="GO" id="GO:0045345">
    <property type="term" value="P:positive regulation of MHC class I biosynthetic process"/>
    <property type="evidence" value="ECO:0007669"/>
    <property type="project" value="UniProtKB-ARBA"/>
</dbReference>
<dbReference type="Proteomes" id="UP000000715">
    <property type="component" value="Unplaced"/>
</dbReference>
<dbReference type="GO" id="GO:0005829">
    <property type="term" value="C:cytosol"/>
    <property type="evidence" value="ECO:0007669"/>
    <property type="project" value="TreeGrafter"/>
</dbReference>
<dbReference type="FunFam" id="3.30.420.40:FF:000767">
    <property type="entry name" value="Heat shock protein 70 (HSP70)-4, putative"/>
    <property type="match status" value="1"/>
</dbReference>
<evidence type="ECO:0000313" key="14">
    <source>
        <dbReference type="RefSeq" id="XP_004774859.1"/>
    </source>
</evidence>
<comment type="similarity">
    <text evidence="2">Belongs to the heat shock protein 70 family.</text>
</comment>
<dbReference type="SUPFAM" id="SSF100934">
    <property type="entry name" value="Heat shock protein 70kD (HSP70), C-terminal subdomain"/>
    <property type="match status" value="2"/>
</dbReference>
<dbReference type="GO" id="GO:0005634">
    <property type="term" value="C:nucleus"/>
    <property type="evidence" value="ECO:0007669"/>
    <property type="project" value="UniProtKB-ARBA"/>
</dbReference>
<feature type="compositionally biased region" description="Basic and acidic residues" evidence="12">
    <location>
        <begin position="778"/>
        <end position="791"/>
    </location>
</feature>
<dbReference type="Gene3D" id="1.20.1270.10">
    <property type="match status" value="2"/>
</dbReference>
<dbReference type="Gene3D" id="2.60.34.10">
    <property type="entry name" value="Substrate Binding Domain Of DNAk, Chain A, domain 1"/>
    <property type="match status" value="1"/>
</dbReference>
<dbReference type="GO" id="GO:0005576">
    <property type="term" value="C:extracellular region"/>
    <property type="evidence" value="ECO:0007669"/>
    <property type="project" value="UniProtKB-ARBA"/>
</dbReference>
<feature type="compositionally biased region" description="Basic and acidic residues" evidence="12">
    <location>
        <begin position="762"/>
        <end position="771"/>
    </location>
</feature>
<dbReference type="CTD" id="10808"/>
<name>A0A8U0NAF6_MUSPF</name>
<keyword evidence="8" id="KW-0007">Acetylation</keyword>
<dbReference type="InterPro" id="IPR013126">
    <property type="entry name" value="Hsp_70_fam"/>
</dbReference>
<accession>A0A8U0NAF6</accession>
<dbReference type="PROSITE" id="PS01036">
    <property type="entry name" value="HSP70_3"/>
    <property type="match status" value="1"/>
</dbReference>
<keyword evidence="7" id="KW-0067">ATP-binding</keyword>
<dbReference type="FunFam" id="3.90.640.10:FF:000004">
    <property type="entry name" value="Heat shock 70 kDa protein 4"/>
    <property type="match status" value="1"/>
</dbReference>
<dbReference type="SUPFAM" id="SSF53067">
    <property type="entry name" value="Actin-like ATPase domain"/>
    <property type="match status" value="2"/>
</dbReference>
<evidence type="ECO:0000256" key="4">
    <source>
        <dbReference type="ARBA" id="ARBA00022490"/>
    </source>
</evidence>
<evidence type="ECO:0000256" key="11">
    <source>
        <dbReference type="ARBA" id="ARBA00046487"/>
    </source>
</evidence>
<dbReference type="GO" id="GO:0140662">
    <property type="term" value="F:ATP-dependent protein folding chaperone"/>
    <property type="evidence" value="ECO:0007669"/>
    <property type="project" value="InterPro"/>
</dbReference>
<keyword evidence="5" id="KW-0597">Phosphoprotein</keyword>
<comment type="subcellular location">
    <subcellularLocation>
        <location evidence="1">Cytoplasm</location>
    </subcellularLocation>
</comment>
<organism evidence="13 14">
    <name type="scientific">Mustela putorius furo</name>
    <name type="common">European domestic ferret</name>
    <name type="synonym">Mustela furo</name>
    <dbReference type="NCBI Taxonomy" id="9669"/>
    <lineage>
        <taxon>Eukaryota</taxon>
        <taxon>Metazoa</taxon>
        <taxon>Chordata</taxon>
        <taxon>Craniata</taxon>
        <taxon>Vertebrata</taxon>
        <taxon>Euteleostomi</taxon>
        <taxon>Mammalia</taxon>
        <taxon>Eutheria</taxon>
        <taxon>Laurasiatheria</taxon>
        <taxon>Carnivora</taxon>
        <taxon>Caniformia</taxon>
        <taxon>Musteloidea</taxon>
        <taxon>Mustelidae</taxon>
        <taxon>Mustelinae</taxon>
        <taxon>Mustela</taxon>
    </lineage>
</organism>
<dbReference type="PANTHER" id="PTHR45639:SF2">
    <property type="entry name" value="HEAT SHOCK PROTEIN 105 KDA"/>
    <property type="match status" value="1"/>
</dbReference>
<dbReference type="OrthoDB" id="434160at2759"/>
<keyword evidence="4" id="KW-0963">Cytoplasm</keyword>
<dbReference type="FunFam" id="3.30.420.40:FF:000171">
    <property type="entry name" value="Heat shock 70 kDa protein 4"/>
    <property type="match status" value="1"/>
</dbReference>
<feature type="compositionally biased region" description="Basic and acidic residues" evidence="12">
    <location>
        <begin position="530"/>
        <end position="541"/>
    </location>
</feature>
<dbReference type="InterPro" id="IPR043129">
    <property type="entry name" value="ATPase_NBD"/>
</dbReference>
<evidence type="ECO:0000256" key="6">
    <source>
        <dbReference type="ARBA" id="ARBA00022741"/>
    </source>
</evidence>
<dbReference type="FunFam" id="3.30.420.40:FF:000243">
    <property type="entry name" value="Heat shock protein 105 kDa"/>
    <property type="match status" value="1"/>
</dbReference>
<dbReference type="GeneID" id="101678556"/>
<dbReference type="InterPro" id="IPR042053">
    <property type="entry name" value="HSPH1_NBD"/>
</dbReference>
<dbReference type="SUPFAM" id="SSF100920">
    <property type="entry name" value="Heat shock protein 70kD (HSP70), peptide-binding domain"/>
    <property type="match status" value="1"/>
</dbReference>
<evidence type="ECO:0000256" key="3">
    <source>
        <dbReference type="ARBA" id="ARBA00016693"/>
    </source>
</evidence>
<keyword evidence="6" id="KW-0547">Nucleotide-binding</keyword>
<dbReference type="PRINTS" id="PR00301">
    <property type="entry name" value="HEATSHOCK70"/>
</dbReference>
<dbReference type="AlphaFoldDB" id="A0A8U0NAF6"/>
<dbReference type="InterPro" id="IPR018181">
    <property type="entry name" value="Heat_shock_70_CS"/>
</dbReference>
<gene>
    <name evidence="14" type="primary">HSPH1</name>
</gene>
<dbReference type="KEGG" id="mpuf:101678556"/>
<dbReference type="FunFam" id="3.30.420.40:FF:000495">
    <property type="entry name" value="Heat shock protein 4b"/>
    <property type="match status" value="1"/>
</dbReference>
<dbReference type="GO" id="GO:0006986">
    <property type="term" value="P:response to unfolded protein"/>
    <property type="evidence" value="ECO:0007669"/>
    <property type="project" value="UniProtKB-ARBA"/>
</dbReference>
<evidence type="ECO:0000256" key="7">
    <source>
        <dbReference type="ARBA" id="ARBA00022840"/>
    </source>
</evidence>
<protein>
    <recommendedName>
        <fullName evidence="3">Heat shock protein 105 kDa</fullName>
    </recommendedName>
    <alternativeName>
        <fullName evidence="10">Heat shock 110 kDa protein</fullName>
    </alternativeName>
</protein>
<keyword evidence="9 14" id="KW-0346">Stress response</keyword>
<dbReference type="Gene3D" id="3.90.640.10">
    <property type="entry name" value="Actin, Chain A, domain 4"/>
    <property type="match status" value="1"/>
</dbReference>
<dbReference type="FunFam" id="2.60.34.10:FF:000007">
    <property type="entry name" value="Heat shock protein 105 kDa isoform 1"/>
    <property type="match status" value="1"/>
</dbReference>
<feature type="region of interest" description="Disordered" evidence="12">
    <location>
        <begin position="501"/>
        <end position="541"/>
    </location>
</feature>
<evidence type="ECO:0000256" key="5">
    <source>
        <dbReference type="ARBA" id="ARBA00022553"/>
    </source>
</evidence>
<dbReference type="Gene3D" id="3.30.420.40">
    <property type="match status" value="2"/>
</dbReference>
<evidence type="ECO:0000256" key="1">
    <source>
        <dbReference type="ARBA" id="ARBA00004496"/>
    </source>
</evidence>
<dbReference type="FunFam" id="3.30.30.30:FF:000002">
    <property type="entry name" value="Heat shock 70 kDa protein 4"/>
    <property type="match status" value="1"/>
</dbReference>
<dbReference type="Pfam" id="PF00012">
    <property type="entry name" value="HSP70"/>
    <property type="match status" value="1"/>
</dbReference>
<dbReference type="GO" id="GO:0005524">
    <property type="term" value="F:ATP binding"/>
    <property type="evidence" value="ECO:0007669"/>
    <property type="project" value="UniProtKB-KW"/>
</dbReference>
<evidence type="ECO:0000313" key="13">
    <source>
        <dbReference type="Proteomes" id="UP000000715"/>
    </source>
</evidence>
<sequence>MSVVGLDVGSQSCYIAVARAGGIETIANEFSDRCTPSVISFGSKNRTIGVAAKNQQITHANNTVSNFKRFHGRAFSDPFIQKEKENLSYDLVPMKNGGVGIKVMYMDEEHLFSVEQITAMLLTKLKETAENNLKKPVTDCVISVPSFFTDAERRSVLDAAQIVGLNCLRLMNDMTAVALNYGIYKQDLPGLDEKPRIVVFVDMGHSAFQVSACAFNKGKLKVLGTAFDPFLGGKDFDEKLVEHFCAEFKTKYKLDAKSKIRALLRLYQECEKLKKLMSSNSTDLPLNIECFMNDKDVSGKMNRAQFEELCADLLQKIEVPLYSLMEQTQLRVEDVSAVEIVGGTTRIPAVKEKIARFFGKDISTTLNADEAVARGCALQCAILSPAFKVREFSITDAVPFAISLVWNHDSEDTEGVHEVFSRNHAAPFSKVLTFLRRGPFELEAFYSDPQGVPYPEAKIGRFIVQNVSAQKDGEKSRVKVKVRVNTHGIFTISTASMVEKIPTEENEGSSVEADMECPNQRPAENSDTDANEKKVDQPPEAKKPKIKVVNVELPIEANLVWQLGKDLLNMYIETEGKMIMQDKLEKERNDAKNAVEEYVYEFRDKLCGPYEKFICEQDHQNFLRLLTETENWLYEEGEDQAKQAYVDKLEELMKIGTPVKVRFQEAEERPKMFEELGQRLQHYAKVAADFRNNDEKYNHIDESEMKKVEKSVNEVMEWMNNIMNAQAKKSLDQDPVVRAQEIKAKIKELNNTCEPVVTQPKPKIESPKLERTPNGPNTDKKEEDLEGKENFGAEPPHQNGECYPNEKSSINMDLD</sequence>
<dbReference type="PANTHER" id="PTHR45639">
    <property type="entry name" value="HSC70CB, ISOFORM G-RELATED"/>
    <property type="match status" value="1"/>
</dbReference>
<dbReference type="InterPro" id="IPR029047">
    <property type="entry name" value="HSP70_peptide-bd_sf"/>
</dbReference>
<dbReference type="RefSeq" id="XP_004774859.1">
    <property type="nucleotide sequence ID" value="XM_004774802.3"/>
</dbReference>
<dbReference type="FunFam" id="1.20.1270.10:FF:000002">
    <property type="entry name" value="Heat shock 70 kDa protein 4"/>
    <property type="match status" value="1"/>
</dbReference>
<evidence type="ECO:0000256" key="2">
    <source>
        <dbReference type="ARBA" id="ARBA00007381"/>
    </source>
</evidence>
<dbReference type="Gene3D" id="3.30.30.30">
    <property type="match status" value="1"/>
</dbReference>
<keyword evidence="13" id="KW-1185">Reference proteome</keyword>
<evidence type="ECO:0000256" key="9">
    <source>
        <dbReference type="ARBA" id="ARBA00023016"/>
    </source>
</evidence>
<dbReference type="CDD" id="cd11739">
    <property type="entry name" value="ASKHA_NBD_HSP70_HSPH1"/>
    <property type="match status" value="1"/>
</dbReference>
<dbReference type="FunFam" id="1.20.1270.10:FF:000012">
    <property type="entry name" value="Heat shock protein 105 kDa isoform 1"/>
    <property type="match status" value="1"/>
</dbReference>
<evidence type="ECO:0000256" key="12">
    <source>
        <dbReference type="SAM" id="MobiDB-lite"/>
    </source>
</evidence>
<dbReference type="InterPro" id="IPR029048">
    <property type="entry name" value="HSP70_C_sf"/>
</dbReference>
<evidence type="ECO:0000256" key="8">
    <source>
        <dbReference type="ARBA" id="ARBA00022990"/>
    </source>
</evidence>
<reference evidence="14" key="1">
    <citation type="submission" date="2025-08" db="UniProtKB">
        <authorList>
            <consortium name="RefSeq"/>
        </authorList>
    </citation>
    <scope>IDENTIFICATION</scope>
    <source>
        <tissue evidence="14">Brain</tissue>
    </source>
</reference>
<feature type="compositionally biased region" description="Polar residues" evidence="12">
    <location>
        <begin position="806"/>
        <end position="815"/>
    </location>
</feature>
<proteinExistence type="inferred from homology"/>
<feature type="region of interest" description="Disordered" evidence="12">
    <location>
        <begin position="756"/>
        <end position="815"/>
    </location>
</feature>
<evidence type="ECO:0000256" key="10">
    <source>
        <dbReference type="ARBA" id="ARBA00033129"/>
    </source>
</evidence>
<comment type="subunit">
    <text evidence="11">Interacts with HSPA8/HSC70. Interacts with HSPA1A (via NBD) and HSPA1B (via NBD).</text>
</comment>